<dbReference type="AlphaFoldDB" id="A0A1F5EWB6"/>
<evidence type="ECO:0000313" key="2">
    <source>
        <dbReference type="Proteomes" id="UP000177187"/>
    </source>
</evidence>
<comment type="caution">
    <text evidence="1">The sequence shown here is derived from an EMBL/GenBank/DDBJ whole genome shotgun (WGS) entry which is preliminary data.</text>
</comment>
<protein>
    <submittedName>
        <fullName evidence="1">Uncharacterized protein</fullName>
    </submittedName>
</protein>
<gene>
    <name evidence="1" type="ORF">A2Y64_07580</name>
</gene>
<dbReference type="Proteomes" id="UP000177187">
    <property type="component" value="Unassembled WGS sequence"/>
</dbReference>
<organism evidence="1 2">
    <name type="scientific">Candidatus Coatesbacteria bacterium RBG_13_66_14</name>
    <dbReference type="NCBI Taxonomy" id="1817816"/>
    <lineage>
        <taxon>Bacteria</taxon>
        <taxon>Candidatus Coatesiibacteriota</taxon>
    </lineage>
</organism>
<sequence>MANIGRVGNYGGEEFRWRIQNEIPDLYVSQVIIIQPGHSGLADHLWINIASEQLEVKVV</sequence>
<evidence type="ECO:0000313" key="1">
    <source>
        <dbReference type="EMBL" id="OGD71701.1"/>
    </source>
</evidence>
<dbReference type="EMBL" id="MFAF01000143">
    <property type="protein sequence ID" value="OGD71701.1"/>
    <property type="molecule type" value="Genomic_DNA"/>
</dbReference>
<accession>A0A1F5EWB6</accession>
<proteinExistence type="predicted"/>
<reference evidence="1 2" key="1">
    <citation type="journal article" date="2016" name="Nat. Commun.">
        <title>Thousands of microbial genomes shed light on interconnected biogeochemical processes in an aquifer system.</title>
        <authorList>
            <person name="Anantharaman K."/>
            <person name="Brown C.T."/>
            <person name="Hug L.A."/>
            <person name="Sharon I."/>
            <person name="Castelle C.J."/>
            <person name="Probst A.J."/>
            <person name="Thomas B.C."/>
            <person name="Singh A."/>
            <person name="Wilkins M.J."/>
            <person name="Karaoz U."/>
            <person name="Brodie E.L."/>
            <person name="Williams K.H."/>
            <person name="Hubbard S.S."/>
            <person name="Banfield J.F."/>
        </authorList>
    </citation>
    <scope>NUCLEOTIDE SEQUENCE [LARGE SCALE GENOMIC DNA]</scope>
</reference>
<name>A0A1F5EWB6_9BACT</name>